<reference evidence="1 2" key="1">
    <citation type="submission" date="2019-03" db="EMBL/GenBank/DDBJ databases">
        <title>Genomic Encyclopedia of Archaeal and Bacterial Type Strains, Phase II (KMG-II): from individual species to whole genera.</title>
        <authorList>
            <person name="Goeker M."/>
        </authorList>
    </citation>
    <scope>NUCLEOTIDE SEQUENCE [LARGE SCALE GENOMIC DNA]</scope>
    <source>
        <strain evidence="1 2">DSM 28135</strain>
    </source>
</reference>
<dbReference type="EMBL" id="SOBW01000008">
    <property type="protein sequence ID" value="TDU39881.1"/>
    <property type="molecule type" value="Genomic_DNA"/>
</dbReference>
<sequence length="173" mass="19695">MLLSLVLLGFCNIVNAQRPETSISYVNLDEIILSPIKNVTYYNAVHDPYAAKGVINLETAAASYDISSSDLYGKYESYLFIFKNHLGKIMAIYDNEGELVKSVEKFENIQLSEKVRLSLLSEYPGWRLNSTVFKVKYANNKDVERVYHLQIVKDDKKLNLKVNCDGDVLSSRN</sequence>
<comment type="caution">
    <text evidence="1">The sequence shown here is derived from an EMBL/GenBank/DDBJ whole genome shotgun (WGS) entry which is preliminary data.</text>
</comment>
<accession>A0A4R7Q0B0</accession>
<proteinExistence type="predicted"/>
<evidence type="ECO:0008006" key="3">
    <source>
        <dbReference type="Google" id="ProtNLM"/>
    </source>
</evidence>
<dbReference type="AlphaFoldDB" id="A0A4R7Q0B0"/>
<evidence type="ECO:0000313" key="1">
    <source>
        <dbReference type="EMBL" id="TDU39881.1"/>
    </source>
</evidence>
<name>A0A4R7Q0B0_9FLAO</name>
<evidence type="ECO:0000313" key="2">
    <source>
        <dbReference type="Proteomes" id="UP000294689"/>
    </source>
</evidence>
<gene>
    <name evidence="1" type="ORF">BXY82_1916</name>
</gene>
<organism evidence="1 2">
    <name type="scientific">Gelidibacter sediminis</name>
    <dbReference type="NCBI Taxonomy" id="1608710"/>
    <lineage>
        <taxon>Bacteria</taxon>
        <taxon>Pseudomonadati</taxon>
        <taxon>Bacteroidota</taxon>
        <taxon>Flavobacteriia</taxon>
        <taxon>Flavobacteriales</taxon>
        <taxon>Flavobacteriaceae</taxon>
        <taxon>Gelidibacter</taxon>
    </lineage>
</organism>
<dbReference type="Proteomes" id="UP000294689">
    <property type="component" value="Unassembled WGS sequence"/>
</dbReference>
<protein>
    <recommendedName>
        <fullName evidence="3">Nicotinate-nucleotide adenylyltransferase</fullName>
    </recommendedName>
</protein>
<keyword evidence="2" id="KW-1185">Reference proteome</keyword>